<dbReference type="EMBL" id="UINC01138117">
    <property type="protein sequence ID" value="SVD23867.1"/>
    <property type="molecule type" value="Genomic_DNA"/>
</dbReference>
<proteinExistence type="predicted"/>
<accession>A0A382TQN1</accession>
<reference evidence="1" key="1">
    <citation type="submission" date="2018-05" db="EMBL/GenBank/DDBJ databases">
        <authorList>
            <person name="Lanie J.A."/>
            <person name="Ng W.-L."/>
            <person name="Kazmierczak K.M."/>
            <person name="Andrzejewski T.M."/>
            <person name="Davidsen T.M."/>
            <person name="Wayne K.J."/>
            <person name="Tettelin H."/>
            <person name="Glass J.I."/>
            <person name="Rusch D."/>
            <person name="Podicherti R."/>
            <person name="Tsui H.-C.T."/>
            <person name="Winkler M.E."/>
        </authorList>
    </citation>
    <scope>NUCLEOTIDE SEQUENCE</scope>
</reference>
<gene>
    <name evidence="1" type="ORF">METZ01_LOCUS376721</name>
</gene>
<feature type="non-terminal residue" evidence="1">
    <location>
        <position position="158"/>
    </location>
</feature>
<name>A0A382TQN1_9ZZZZ</name>
<protein>
    <submittedName>
        <fullName evidence="1">Uncharacterized protein</fullName>
    </submittedName>
</protein>
<organism evidence="1">
    <name type="scientific">marine metagenome</name>
    <dbReference type="NCBI Taxonomy" id="408172"/>
    <lineage>
        <taxon>unclassified sequences</taxon>
        <taxon>metagenomes</taxon>
        <taxon>ecological metagenomes</taxon>
    </lineage>
</organism>
<evidence type="ECO:0000313" key="1">
    <source>
        <dbReference type="EMBL" id="SVD23867.1"/>
    </source>
</evidence>
<dbReference type="AlphaFoldDB" id="A0A382TQN1"/>
<sequence length="158" mass="18291">MFKDISPDDRSIKEFKTYKQFTFTHSDSGSGVYGLEGISGSFWNFQTGSAASQSFGVYNEDSKSFGLPWNTWYSNGTFFKLPLYYQIRNSYYQYDTIPNPKSTTTRFPIYSAGNWSRKHPHGRDNWGSLIPRELHDTVNVITIPQQYFGEEVKPYSIK</sequence>